<dbReference type="PANTHER" id="PTHR34391:SF2">
    <property type="entry name" value="TRP C-TERMINAL DOMAIN-CONTAINING PROTEIN"/>
    <property type="match status" value="1"/>
</dbReference>
<gene>
    <name evidence="3" type="ORF">EW026_g385</name>
</gene>
<feature type="transmembrane region" description="Helical" evidence="2">
    <location>
        <begin position="187"/>
        <end position="206"/>
    </location>
</feature>
<evidence type="ECO:0000313" key="3">
    <source>
        <dbReference type="EMBL" id="THH02507.1"/>
    </source>
</evidence>
<evidence type="ECO:0000313" key="4">
    <source>
        <dbReference type="Proteomes" id="UP000309038"/>
    </source>
</evidence>
<dbReference type="InterPro" id="IPR040410">
    <property type="entry name" value="UPF0658_Golgi"/>
</dbReference>
<keyword evidence="2" id="KW-0812">Transmembrane</keyword>
<protein>
    <submittedName>
        <fullName evidence="3">Uncharacterized protein</fullName>
    </submittedName>
</protein>
<dbReference type="GO" id="GO:0005794">
    <property type="term" value="C:Golgi apparatus"/>
    <property type="evidence" value="ECO:0007669"/>
    <property type="project" value="TreeGrafter"/>
</dbReference>
<feature type="region of interest" description="Disordered" evidence="1">
    <location>
        <begin position="51"/>
        <end position="85"/>
    </location>
</feature>
<sequence>MPPHPTSQPWDLSYPPAPSSEQHGEEDLKAPYDDLIDQYAIPYRQNPTHKAYAVDPSAFESDDLSQKPSRTTEASDKDLEYASTDGHNWGYPPVAQKEKRERGHWWSAIIPDSIACRLYLLTVLVETAIDLAIEADLLIRFHEVDSETNVSIDNNKMPVYLAIFALAHVFQFALAVDAVSARNTLQFIFLSMFNALFLVYAIIQIREIQAALPKNTPGLSHIPINTLTMIIPIVISVAELAYCALGWKIYTEFGWKVYKFLGADRRIKTMYAHYQIFLCLIKFDLFFWMGFSVQFIWLVLNKQDAEFYLTYAALPLSIIVLIEGHLAARYENKWMMLTFMAGCVAALVYFVYKLVKVLRLKDTDPTFQAVWGTLTTFSVLAIILLIATFIVACLVMQNFGRGLKIQSA</sequence>
<organism evidence="3 4">
    <name type="scientific">Hermanssonia centrifuga</name>
    <dbReference type="NCBI Taxonomy" id="98765"/>
    <lineage>
        <taxon>Eukaryota</taxon>
        <taxon>Fungi</taxon>
        <taxon>Dikarya</taxon>
        <taxon>Basidiomycota</taxon>
        <taxon>Agaricomycotina</taxon>
        <taxon>Agaricomycetes</taxon>
        <taxon>Polyporales</taxon>
        <taxon>Meruliaceae</taxon>
        <taxon>Hermanssonia</taxon>
    </lineage>
</organism>
<evidence type="ECO:0000256" key="2">
    <source>
        <dbReference type="SAM" id="Phobius"/>
    </source>
</evidence>
<keyword evidence="4" id="KW-1185">Reference proteome</keyword>
<dbReference type="EMBL" id="SGPJ01000005">
    <property type="protein sequence ID" value="THH02507.1"/>
    <property type="molecule type" value="Genomic_DNA"/>
</dbReference>
<dbReference type="PANTHER" id="PTHR34391">
    <property type="entry name" value="UPF0658 GOLGI APPARATUS MEMBRANE PROTEIN C1952.10C-RELATED"/>
    <property type="match status" value="1"/>
</dbReference>
<feature type="transmembrane region" description="Helical" evidence="2">
    <location>
        <begin position="157"/>
        <end position="175"/>
    </location>
</feature>
<comment type="caution">
    <text evidence="3">The sequence shown here is derived from an EMBL/GenBank/DDBJ whole genome shotgun (WGS) entry which is preliminary data.</text>
</comment>
<name>A0A4S4KVC8_9APHY</name>
<accession>A0A4S4KVC8</accession>
<feature type="transmembrane region" description="Helical" evidence="2">
    <location>
        <begin position="334"/>
        <end position="352"/>
    </location>
</feature>
<keyword evidence="2" id="KW-0472">Membrane</keyword>
<dbReference type="AlphaFoldDB" id="A0A4S4KVC8"/>
<keyword evidence="2" id="KW-1133">Transmembrane helix</keyword>
<feature type="transmembrane region" description="Helical" evidence="2">
    <location>
        <begin position="271"/>
        <end position="299"/>
    </location>
</feature>
<proteinExistence type="predicted"/>
<reference evidence="3 4" key="1">
    <citation type="submission" date="2019-02" db="EMBL/GenBank/DDBJ databases">
        <title>Genome sequencing of the rare red list fungi Phlebia centrifuga.</title>
        <authorList>
            <person name="Buettner E."/>
            <person name="Kellner H."/>
        </authorList>
    </citation>
    <scope>NUCLEOTIDE SEQUENCE [LARGE SCALE GENOMIC DNA]</scope>
    <source>
        <strain evidence="3 4">DSM 108282</strain>
    </source>
</reference>
<feature type="region of interest" description="Disordered" evidence="1">
    <location>
        <begin position="1"/>
        <end position="31"/>
    </location>
</feature>
<dbReference type="Proteomes" id="UP000309038">
    <property type="component" value="Unassembled WGS sequence"/>
</dbReference>
<feature type="transmembrane region" description="Helical" evidence="2">
    <location>
        <begin position="372"/>
        <end position="396"/>
    </location>
</feature>
<feature type="transmembrane region" description="Helical" evidence="2">
    <location>
        <begin position="305"/>
        <end position="322"/>
    </location>
</feature>
<feature type="compositionally biased region" description="Basic and acidic residues" evidence="1">
    <location>
        <begin position="22"/>
        <end position="31"/>
    </location>
</feature>
<feature type="transmembrane region" description="Helical" evidence="2">
    <location>
        <begin position="226"/>
        <end position="250"/>
    </location>
</feature>
<evidence type="ECO:0000256" key="1">
    <source>
        <dbReference type="SAM" id="MobiDB-lite"/>
    </source>
</evidence>